<accession>A0A1V3XTX7</accession>
<dbReference type="AlphaFoldDB" id="A0A1V3XTX7"/>
<dbReference type="Proteomes" id="UP000189229">
    <property type="component" value="Unassembled WGS sequence"/>
</dbReference>
<name>A0A1V3XTX7_MYCKA</name>
<reference evidence="1 2" key="1">
    <citation type="submission" date="2017-02" db="EMBL/GenBank/DDBJ databases">
        <title>Complete genome sequences of Mycobacterium kansasii strains isolated from rhesus macaques.</title>
        <authorList>
            <person name="Panda A."/>
            <person name="Nagaraj S."/>
            <person name="Zhao X."/>
            <person name="Tettelin H."/>
            <person name="Detolla L.J."/>
        </authorList>
    </citation>
    <scope>NUCLEOTIDE SEQUENCE [LARGE SCALE GENOMIC DNA]</scope>
    <source>
        <strain evidence="1 2">11-3813</strain>
    </source>
</reference>
<evidence type="ECO:0008006" key="3">
    <source>
        <dbReference type="Google" id="ProtNLM"/>
    </source>
</evidence>
<organism evidence="1 2">
    <name type="scientific">Mycobacterium kansasii</name>
    <dbReference type="NCBI Taxonomy" id="1768"/>
    <lineage>
        <taxon>Bacteria</taxon>
        <taxon>Bacillati</taxon>
        <taxon>Actinomycetota</taxon>
        <taxon>Actinomycetes</taxon>
        <taxon>Mycobacteriales</taxon>
        <taxon>Mycobacteriaceae</taxon>
        <taxon>Mycobacterium</taxon>
    </lineage>
</organism>
<protein>
    <recommendedName>
        <fullName evidence="3">ACT domain protein</fullName>
    </recommendedName>
</protein>
<sequence length="63" mass="6823">MLAVPSYLLRIELEDRPGSLGSLAVALGSVAPTSCRWTSSSAAPGTRSTTWWSRCRRARCRIG</sequence>
<evidence type="ECO:0000313" key="1">
    <source>
        <dbReference type="EMBL" id="OOK82510.1"/>
    </source>
</evidence>
<proteinExistence type="predicted"/>
<dbReference type="EMBL" id="MVBM01000001">
    <property type="protein sequence ID" value="OOK82510.1"/>
    <property type="molecule type" value="Genomic_DNA"/>
</dbReference>
<evidence type="ECO:0000313" key="2">
    <source>
        <dbReference type="Proteomes" id="UP000189229"/>
    </source>
</evidence>
<gene>
    <name evidence="1" type="ORF">BZL30_0848</name>
</gene>
<comment type="caution">
    <text evidence="1">The sequence shown here is derived from an EMBL/GenBank/DDBJ whole genome shotgun (WGS) entry which is preliminary data.</text>
</comment>